<proteinExistence type="predicted"/>
<dbReference type="Pfam" id="PF15578">
    <property type="entry name" value="DUF4662"/>
    <property type="match status" value="1"/>
</dbReference>
<dbReference type="AlphaFoldDB" id="A0AA88LW56"/>
<protein>
    <submittedName>
        <fullName evidence="2">Uncharacterized protein</fullName>
    </submittedName>
</protein>
<keyword evidence="3" id="KW-1185">Reference proteome</keyword>
<organism evidence="2 3">
    <name type="scientific">Tachysurus vachellii</name>
    <name type="common">Darkbarbel catfish</name>
    <name type="synonym">Pelteobagrus vachellii</name>
    <dbReference type="NCBI Taxonomy" id="175792"/>
    <lineage>
        <taxon>Eukaryota</taxon>
        <taxon>Metazoa</taxon>
        <taxon>Chordata</taxon>
        <taxon>Craniata</taxon>
        <taxon>Vertebrata</taxon>
        <taxon>Euteleostomi</taxon>
        <taxon>Actinopterygii</taxon>
        <taxon>Neopterygii</taxon>
        <taxon>Teleostei</taxon>
        <taxon>Ostariophysi</taxon>
        <taxon>Siluriformes</taxon>
        <taxon>Bagridae</taxon>
        <taxon>Tachysurus</taxon>
    </lineage>
</organism>
<name>A0AA88LW56_TACVA</name>
<dbReference type="InterPro" id="IPR028970">
    <property type="entry name" value="DUF4662"/>
</dbReference>
<dbReference type="PANTHER" id="PTHR15578:SF0">
    <property type="entry name" value="CHROMOSOME 22 OPEN READING FRAME 31"/>
    <property type="match status" value="1"/>
</dbReference>
<comment type="caution">
    <text evidence="2">The sequence shown here is derived from an EMBL/GenBank/DDBJ whole genome shotgun (WGS) entry which is preliminary data.</text>
</comment>
<sequence length="254" mass="28990">MKINKKNQASPLHKVLTETMCRFFSFQIVQKRKREAKGQDDAGELRKPRKKRLLKNTAKVSDLQQSNETTVRKRKKKREAEVQNDAIKLKYLKSCIRPSDKNIPKRRKIQSAQEKELQKPRPCLEARFVVNAAEIPEFRPRPASFAAAAPGPSFVSESLMDLPVTIHGLSIPEYQSVYHSVVDSKLVTSTGQPCCYSLALGRYIKQQLWDKLSCPTMMEVEQVQDGEQVHYIEKFGTQTLTNFAPQIDLDITEG</sequence>
<accession>A0AA88LW56</accession>
<reference evidence="2" key="1">
    <citation type="submission" date="2023-08" db="EMBL/GenBank/DDBJ databases">
        <title>Pelteobagrus vachellii genome.</title>
        <authorList>
            <person name="Liu H."/>
        </authorList>
    </citation>
    <scope>NUCLEOTIDE SEQUENCE</scope>
    <source>
        <strain evidence="2">PRFRI_2022a</strain>
        <tissue evidence="2">Muscle</tissue>
    </source>
</reference>
<feature type="compositionally biased region" description="Polar residues" evidence="1">
    <location>
        <begin position="58"/>
        <end position="69"/>
    </location>
</feature>
<dbReference type="PANTHER" id="PTHR15578">
    <property type="entry name" value="CHROMOSOME 8 C22ORF31 HOMOLOG"/>
    <property type="match status" value="1"/>
</dbReference>
<feature type="region of interest" description="Disordered" evidence="1">
    <location>
        <begin position="58"/>
        <end position="79"/>
    </location>
</feature>
<dbReference type="EMBL" id="JAVHJS010000020">
    <property type="protein sequence ID" value="KAK2825373.1"/>
    <property type="molecule type" value="Genomic_DNA"/>
</dbReference>
<evidence type="ECO:0000313" key="2">
    <source>
        <dbReference type="EMBL" id="KAK2825373.1"/>
    </source>
</evidence>
<evidence type="ECO:0000313" key="3">
    <source>
        <dbReference type="Proteomes" id="UP001187315"/>
    </source>
</evidence>
<gene>
    <name evidence="2" type="ORF">Q7C36_019300</name>
</gene>
<dbReference type="Proteomes" id="UP001187315">
    <property type="component" value="Unassembled WGS sequence"/>
</dbReference>
<evidence type="ECO:0000256" key="1">
    <source>
        <dbReference type="SAM" id="MobiDB-lite"/>
    </source>
</evidence>